<dbReference type="PANTHER" id="PTHR34265">
    <property type="entry name" value="TYPE III PANTOTHENATE KINASE"/>
    <property type="match status" value="1"/>
</dbReference>
<dbReference type="InterPro" id="IPR004619">
    <property type="entry name" value="Type_III_PanK"/>
</dbReference>
<name>A0A1Q2GXB1_9GAMM</name>
<keyword evidence="13 16" id="KW-0173">Coenzyme A biosynthesis</keyword>
<dbReference type="GO" id="GO:0005737">
    <property type="term" value="C:cytoplasm"/>
    <property type="evidence" value="ECO:0007669"/>
    <property type="project" value="UniProtKB-SubCell"/>
</dbReference>
<organism evidence="17 18">
    <name type="scientific">Pseudoalteromonas aliena</name>
    <dbReference type="NCBI Taxonomy" id="247523"/>
    <lineage>
        <taxon>Bacteria</taxon>
        <taxon>Pseudomonadati</taxon>
        <taxon>Pseudomonadota</taxon>
        <taxon>Gammaproteobacteria</taxon>
        <taxon>Alteromonadales</taxon>
        <taxon>Pseudoalteromonadaceae</taxon>
        <taxon>Pseudoalteromonas</taxon>
    </lineage>
</organism>
<comment type="cofactor">
    <cofactor evidence="16">
        <name>NH4(+)</name>
        <dbReference type="ChEBI" id="CHEBI:28938"/>
    </cofactor>
    <cofactor evidence="16">
        <name>K(+)</name>
        <dbReference type="ChEBI" id="CHEBI:29103"/>
    </cofactor>
    <text evidence="16">A monovalent cation. Ammonium or potassium.</text>
</comment>
<evidence type="ECO:0000256" key="11">
    <source>
        <dbReference type="ARBA" id="ARBA00022840"/>
    </source>
</evidence>
<dbReference type="GO" id="GO:0046872">
    <property type="term" value="F:metal ion binding"/>
    <property type="evidence" value="ECO:0007669"/>
    <property type="project" value="UniProtKB-KW"/>
</dbReference>
<dbReference type="GO" id="GO:0005524">
    <property type="term" value="F:ATP binding"/>
    <property type="evidence" value="ECO:0007669"/>
    <property type="project" value="UniProtKB-UniRule"/>
</dbReference>
<accession>A0A1Q2GXB1</accession>
<dbReference type="PANTHER" id="PTHR34265:SF1">
    <property type="entry name" value="TYPE III PANTOTHENATE KINASE"/>
    <property type="match status" value="1"/>
</dbReference>
<feature type="binding site" evidence="16">
    <location>
        <begin position="86"/>
        <end position="89"/>
    </location>
    <ligand>
        <name>substrate</name>
    </ligand>
</feature>
<evidence type="ECO:0000256" key="16">
    <source>
        <dbReference type="HAMAP-Rule" id="MF_01274"/>
    </source>
</evidence>
<evidence type="ECO:0000256" key="2">
    <source>
        <dbReference type="ARBA" id="ARBA00001958"/>
    </source>
</evidence>
<comment type="catalytic activity">
    <reaction evidence="1 16">
        <text>(R)-pantothenate + ATP = (R)-4'-phosphopantothenate + ADP + H(+)</text>
        <dbReference type="Rhea" id="RHEA:16373"/>
        <dbReference type="ChEBI" id="CHEBI:10986"/>
        <dbReference type="ChEBI" id="CHEBI:15378"/>
        <dbReference type="ChEBI" id="CHEBI:29032"/>
        <dbReference type="ChEBI" id="CHEBI:30616"/>
        <dbReference type="ChEBI" id="CHEBI:456216"/>
        <dbReference type="EC" id="2.7.1.33"/>
    </reaction>
</comment>
<dbReference type="UniPathway" id="UPA00241">
    <property type="reaction ID" value="UER00352"/>
</dbReference>
<evidence type="ECO:0000256" key="15">
    <source>
        <dbReference type="ARBA" id="ARBA00040883"/>
    </source>
</evidence>
<evidence type="ECO:0000256" key="12">
    <source>
        <dbReference type="ARBA" id="ARBA00022958"/>
    </source>
</evidence>
<keyword evidence="11 16" id="KW-0067">ATP-binding</keyword>
<dbReference type="GO" id="GO:0004594">
    <property type="term" value="F:pantothenate kinase activity"/>
    <property type="evidence" value="ECO:0007669"/>
    <property type="project" value="UniProtKB-UniRule"/>
</dbReference>
<comment type="pathway">
    <text evidence="4 16">Cofactor biosynthesis; coenzyme A biosynthesis; CoA from (R)-pantothenate: step 1/5.</text>
</comment>
<evidence type="ECO:0000256" key="13">
    <source>
        <dbReference type="ARBA" id="ARBA00022993"/>
    </source>
</evidence>
<feature type="binding site" evidence="16">
    <location>
        <position position="112"/>
    </location>
    <ligand>
        <name>ATP</name>
        <dbReference type="ChEBI" id="CHEBI:30616"/>
    </ligand>
</feature>
<dbReference type="Pfam" id="PF03309">
    <property type="entry name" value="Pan_kinase"/>
    <property type="match status" value="1"/>
</dbReference>
<evidence type="ECO:0000256" key="10">
    <source>
        <dbReference type="ARBA" id="ARBA00022777"/>
    </source>
</evidence>
<dbReference type="Proteomes" id="UP000188243">
    <property type="component" value="Chromosome"/>
</dbReference>
<dbReference type="InterPro" id="IPR043129">
    <property type="entry name" value="ATPase_NBD"/>
</dbReference>
<evidence type="ECO:0000256" key="1">
    <source>
        <dbReference type="ARBA" id="ARBA00001206"/>
    </source>
</evidence>
<dbReference type="SUPFAM" id="SSF53067">
    <property type="entry name" value="Actin-like ATPase domain"/>
    <property type="match status" value="2"/>
</dbReference>
<keyword evidence="9 16" id="KW-0547">Nucleotide-binding</keyword>
<proteinExistence type="inferred from homology"/>
<comment type="subcellular location">
    <subcellularLocation>
        <location evidence="3 16">Cytoplasm</location>
    </subcellularLocation>
</comment>
<keyword evidence="7 16" id="KW-0963">Cytoplasm</keyword>
<dbReference type="KEGG" id="paln:B0W48_07540"/>
<comment type="similarity">
    <text evidence="14 16">Belongs to the type III pantothenate kinase family.</text>
</comment>
<dbReference type="CDD" id="cd24015">
    <property type="entry name" value="ASKHA_NBD_PanK-III"/>
    <property type="match status" value="1"/>
</dbReference>
<evidence type="ECO:0000256" key="8">
    <source>
        <dbReference type="ARBA" id="ARBA00022679"/>
    </source>
</evidence>
<keyword evidence="16" id="KW-0479">Metal-binding</keyword>
<feature type="active site" description="Proton acceptor" evidence="16">
    <location>
        <position position="88"/>
    </location>
</feature>
<dbReference type="HAMAP" id="MF_01274">
    <property type="entry name" value="Pantothen_kinase_3"/>
    <property type="match status" value="1"/>
</dbReference>
<dbReference type="RefSeq" id="WP_077536413.1">
    <property type="nucleotide sequence ID" value="NZ_CP019628.1"/>
</dbReference>
<evidence type="ECO:0000256" key="4">
    <source>
        <dbReference type="ARBA" id="ARBA00005225"/>
    </source>
</evidence>
<evidence type="ECO:0000256" key="3">
    <source>
        <dbReference type="ARBA" id="ARBA00004496"/>
    </source>
</evidence>
<evidence type="ECO:0000313" key="17">
    <source>
        <dbReference type="EMBL" id="AQP99660.1"/>
    </source>
</evidence>
<keyword evidence="8 16" id="KW-0808">Transferase</keyword>
<feature type="binding site" evidence="16">
    <location>
        <position position="164"/>
    </location>
    <ligand>
        <name>substrate</name>
    </ligand>
</feature>
<gene>
    <name evidence="16" type="primary">coaX</name>
    <name evidence="17" type="ORF">B0W48_07540</name>
</gene>
<feature type="binding site" evidence="16">
    <location>
        <begin position="6"/>
        <end position="13"/>
    </location>
    <ligand>
        <name>ATP</name>
        <dbReference type="ChEBI" id="CHEBI:30616"/>
    </ligand>
</feature>
<evidence type="ECO:0000256" key="7">
    <source>
        <dbReference type="ARBA" id="ARBA00022490"/>
    </source>
</evidence>
<dbReference type="STRING" id="247523.B0W48_07540"/>
<dbReference type="GO" id="GO:0015937">
    <property type="term" value="P:coenzyme A biosynthetic process"/>
    <property type="evidence" value="ECO:0007669"/>
    <property type="project" value="UniProtKB-UniRule"/>
</dbReference>
<dbReference type="AlphaFoldDB" id="A0A1Q2GXB1"/>
<evidence type="ECO:0000256" key="6">
    <source>
        <dbReference type="ARBA" id="ARBA00012102"/>
    </source>
</evidence>
<sequence>MKLLIDVGNTSLKAVLWHNEQSQPADINNLPWLKITEVIYARVGRSDLLNDILTQAASNNITCFEAKVSKTLGDLVCAYEHVGNLGIDRWLALIAGFKLYPNKAFIVVDAGTATTIDVLNCEGLHLGGWILPGLDLMTSSLTQNTQGVFDDGKTPFTNELGKNTPNGLKNGALVATIGAIEQAKLHLNVQKADQAVQIIFAGGYGSLLQQQFEGSIFDSLLVMKGLNYWRELSKTA</sequence>
<keyword evidence="10 16" id="KW-0418">Kinase</keyword>
<dbReference type="NCBIfam" id="TIGR00671">
    <property type="entry name" value="baf"/>
    <property type="match status" value="1"/>
</dbReference>
<evidence type="ECO:0000256" key="14">
    <source>
        <dbReference type="ARBA" id="ARBA00038036"/>
    </source>
</evidence>
<evidence type="ECO:0000256" key="5">
    <source>
        <dbReference type="ARBA" id="ARBA00011738"/>
    </source>
</evidence>
<feature type="binding site" evidence="16">
    <location>
        <position position="109"/>
    </location>
    <ligand>
        <name>K(+)</name>
        <dbReference type="ChEBI" id="CHEBI:29103"/>
    </ligand>
</feature>
<comment type="function">
    <text evidence="16">Catalyzes the phosphorylation of pantothenate (Pan), the first step in CoA biosynthesis.</text>
</comment>
<comment type="subunit">
    <text evidence="5 16">Homodimer.</text>
</comment>
<comment type="cofactor">
    <cofactor evidence="2">
        <name>K(+)</name>
        <dbReference type="ChEBI" id="CHEBI:29103"/>
    </cofactor>
</comment>
<feature type="binding site" evidence="16">
    <location>
        <position position="79"/>
    </location>
    <ligand>
        <name>substrate</name>
    </ligand>
</feature>
<protein>
    <recommendedName>
        <fullName evidence="15 16">Type III pantothenate kinase</fullName>
        <ecNumber evidence="6 16">2.7.1.33</ecNumber>
    </recommendedName>
    <alternativeName>
        <fullName evidence="16">PanK-III</fullName>
    </alternativeName>
    <alternativeName>
        <fullName evidence="16">Pantothenic acid kinase</fullName>
    </alternativeName>
</protein>
<evidence type="ECO:0000256" key="9">
    <source>
        <dbReference type="ARBA" id="ARBA00022741"/>
    </source>
</evidence>
<dbReference type="Gene3D" id="3.30.420.40">
    <property type="match status" value="2"/>
</dbReference>
<keyword evidence="12 16" id="KW-0630">Potassium</keyword>
<evidence type="ECO:0000313" key="18">
    <source>
        <dbReference type="Proteomes" id="UP000188243"/>
    </source>
</evidence>
<dbReference type="EC" id="2.7.1.33" evidence="6 16"/>
<reference evidence="17 18" key="1">
    <citation type="submission" date="2017-02" db="EMBL/GenBank/DDBJ databases">
        <title>Complete genome sequence of the cold-active Pseudoalteromonas aliena strain EH1 isolated from Arctic seawater.</title>
        <authorList>
            <person name="Kim E."/>
            <person name="Heo E."/>
            <person name="Kim H."/>
            <person name="Kim D."/>
        </authorList>
    </citation>
    <scope>NUCLEOTIDE SEQUENCE [LARGE SCALE GENOMIC DNA]</scope>
    <source>
        <strain evidence="17 18">EH1</strain>
    </source>
</reference>
<dbReference type="EMBL" id="CP019628">
    <property type="protein sequence ID" value="AQP99660.1"/>
    <property type="molecule type" value="Genomic_DNA"/>
</dbReference>